<reference evidence="6 7" key="1">
    <citation type="journal article" date="2015" name="Nature">
        <title>rRNA introns, odd ribosomes, and small enigmatic genomes across a large radiation of phyla.</title>
        <authorList>
            <person name="Brown C.T."/>
            <person name="Hug L.A."/>
            <person name="Thomas B.C."/>
            <person name="Sharon I."/>
            <person name="Castelle C.J."/>
            <person name="Singh A."/>
            <person name="Wilkins M.J."/>
            <person name="Williams K.H."/>
            <person name="Banfield J.F."/>
        </authorList>
    </citation>
    <scope>NUCLEOTIDE SEQUENCE [LARGE SCALE GENOMIC DNA]</scope>
</reference>
<dbReference type="InterPro" id="IPR022973">
    <property type="entry name" value="Ribosomal_uL10_bac"/>
</dbReference>
<dbReference type="NCBIfam" id="NF000955">
    <property type="entry name" value="PRK00099.1-1"/>
    <property type="match status" value="1"/>
</dbReference>
<dbReference type="AlphaFoldDB" id="A0A0G1A7H0"/>
<accession>A0A0G1A7H0</accession>
<evidence type="ECO:0000256" key="2">
    <source>
        <dbReference type="ARBA" id="ARBA00022980"/>
    </source>
</evidence>
<dbReference type="CDD" id="cd05797">
    <property type="entry name" value="Ribosomal_L10"/>
    <property type="match status" value="1"/>
</dbReference>
<evidence type="ECO:0000256" key="1">
    <source>
        <dbReference type="ARBA" id="ARBA00008889"/>
    </source>
</evidence>
<name>A0A0G1A7H0_9BACT</name>
<evidence type="ECO:0000313" key="6">
    <source>
        <dbReference type="EMBL" id="KKS56970.1"/>
    </source>
</evidence>
<evidence type="ECO:0000256" key="5">
    <source>
        <dbReference type="HAMAP-Rule" id="MF_00362"/>
    </source>
</evidence>
<dbReference type="GO" id="GO:1990904">
    <property type="term" value="C:ribonucleoprotein complex"/>
    <property type="evidence" value="ECO:0007669"/>
    <property type="project" value="UniProtKB-KW"/>
</dbReference>
<comment type="caution">
    <text evidence="6">The sequence shown here is derived from an EMBL/GenBank/DDBJ whole genome shotgun (WGS) entry which is preliminary data.</text>
</comment>
<sequence>MPKSRNQKESVIKTLVEALKESKMVILTDFKGLKVKDITNLRRELSKNNSECAVIKKTLMNLAFKEAGINYDAKTLPGHIIGLNFDFGDKLDAVKIITKFSKTNDKMALLGGLWQNSFISANEVKVLSTLPSREELLAKLVGSIQAPISGFVNVLAGNLRGLVQVFNAYKDKKVTA</sequence>
<dbReference type="InterPro" id="IPR001790">
    <property type="entry name" value="Ribosomal_uL10"/>
</dbReference>
<gene>
    <name evidence="5" type="primary">rplJ</name>
    <name evidence="6" type="ORF">UV20_C0004G0066</name>
</gene>
<dbReference type="SUPFAM" id="SSF160369">
    <property type="entry name" value="Ribosomal protein L10-like"/>
    <property type="match status" value="1"/>
</dbReference>
<dbReference type="Proteomes" id="UP000034837">
    <property type="component" value="Unassembled WGS sequence"/>
</dbReference>
<dbReference type="PATRIC" id="fig|1619039.3.peg.621"/>
<dbReference type="GO" id="GO:0006412">
    <property type="term" value="P:translation"/>
    <property type="evidence" value="ECO:0007669"/>
    <property type="project" value="UniProtKB-UniRule"/>
</dbReference>
<dbReference type="InterPro" id="IPR047865">
    <property type="entry name" value="Ribosomal_uL10_bac_type"/>
</dbReference>
<comment type="subunit">
    <text evidence="5">Part of the ribosomal stalk of the 50S ribosomal subunit. The N-terminus interacts with L11 and the large rRNA to form the base of the stalk. The C-terminus forms an elongated spine to which L12 dimers bind in a sequential fashion forming a multimeric L10(L12)X complex.</text>
</comment>
<dbReference type="Pfam" id="PF00466">
    <property type="entry name" value="Ribosomal_L10"/>
    <property type="match status" value="1"/>
</dbReference>
<evidence type="ECO:0000256" key="4">
    <source>
        <dbReference type="ARBA" id="ARBA00035202"/>
    </source>
</evidence>
<keyword evidence="5" id="KW-0694">RNA-binding</keyword>
<keyword evidence="3 5" id="KW-0687">Ribonucleoprotein</keyword>
<keyword evidence="5" id="KW-0699">rRNA-binding</keyword>
<proteinExistence type="inferred from homology"/>
<organism evidence="6 7">
    <name type="scientific">Candidatus Magasanikbacteria bacterium GW2011_GWA2_42_32</name>
    <dbReference type="NCBI Taxonomy" id="1619039"/>
    <lineage>
        <taxon>Bacteria</taxon>
        <taxon>Candidatus Magasanikiibacteriota</taxon>
    </lineage>
</organism>
<dbReference type="HAMAP" id="MF_00362">
    <property type="entry name" value="Ribosomal_uL10"/>
    <property type="match status" value="1"/>
</dbReference>
<protein>
    <recommendedName>
        <fullName evidence="4 5">Large ribosomal subunit protein uL10</fullName>
    </recommendedName>
</protein>
<comment type="function">
    <text evidence="5">Forms part of the ribosomal stalk, playing a central role in the interaction of the ribosome with GTP-bound translation factors.</text>
</comment>
<keyword evidence="2 5" id="KW-0689">Ribosomal protein</keyword>
<dbReference type="GO" id="GO:0005840">
    <property type="term" value="C:ribosome"/>
    <property type="evidence" value="ECO:0007669"/>
    <property type="project" value="UniProtKB-KW"/>
</dbReference>
<evidence type="ECO:0000313" key="7">
    <source>
        <dbReference type="Proteomes" id="UP000034837"/>
    </source>
</evidence>
<evidence type="ECO:0000256" key="3">
    <source>
        <dbReference type="ARBA" id="ARBA00023274"/>
    </source>
</evidence>
<dbReference type="GO" id="GO:0070180">
    <property type="term" value="F:large ribosomal subunit rRNA binding"/>
    <property type="evidence" value="ECO:0007669"/>
    <property type="project" value="UniProtKB-UniRule"/>
</dbReference>
<dbReference type="Gene3D" id="3.30.70.1730">
    <property type="match status" value="1"/>
</dbReference>
<dbReference type="InterPro" id="IPR043141">
    <property type="entry name" value="Ribosomal_uL10-like_sf"/>
</dbReference>
<dbReference type="Gene3D" id="6.10.250.290">
    <property type="match status" value="1"/>
</dbReference>
<dbReference type="PANTHER" id="PTHR11560">
    <property type="entry name" value="39S RIBOSOMAL PROTEIN L10, MITOCHONDRIAL"/>
    <property type="match status" value="1"/>
</dbReference>
<dbReference type="EMBL" id="LCDO01000004">
    <property type="protein sequence ID" value="KKS56970.1"/>
    <property type="molecule type" value="Genomic_DNA"/>
</dbReference>
<comment type="similarity">
    <text evidence="1 5">Belongs to the universal ribosomal protein uL10 family.</text>
</comment>